<keyword evidence="3" id="KW-0853">WD repeat</keyword>
<dbReference type="InterPro" id="IPR015943">
    <property type="entry name" value="WD40/YVTN_repeat-like_dom_sf"/>
</dbReference>
<evidence type="ECO:0000256" key="7">
    <source>
        <dbReference type="SAM" id="MobiDB-lite"/>
    </source>
</evidence>
<feature type="region of interest" description="Disordered" evidence="7">
    <location>
        <begin position="179"/>
        <end position="216"/>
    </location>
</feature>
<evidence type="ECO:0000256" key="6">
    <source>
        <dbReference type="ARBA" id="ARBA00025767"/>
    </source>
</evidence>
<comment type="caution">
    <text evidence="8">The sequence shown here is derived from an EMBL/GenBank/DDBJ whole genome shotgun (WGS) entry which is preliminary data.</text>
</comment>
<dbReference type="GO" id="GO:0034388">
    <property type="term" value="C:Pwp2p-containing subcomplex of 90S preribosome"/>
    <property type="evidence" value="ECO:0007669"/>
    <property type="project" value="TreeGrafter"/>
</dbReference>
<organism evidence="8 9">
    <name type="scientific">Teratosphaeria destructans</name>
    <dbReference type="NCBI Taxonomy" id="418781"/>
    <lineage>
        <taxon>Eukaryota</taxon>
        <taxon>Fungi</taxon>
        <taxon>Dikarya</taxon>
        <taxon>Ascomycota</taxon>
        <taxon>Pezizomycotina</taxon>
        <taxon>Dothideomycetes</taxon>
        <taxon>Dothideomycetidae</taxon>
        <taxon>Mycosphaerellales</taxon>
        <taxon>Teratosphaeriaceae</taxon>
        <taxon>Teratosphaeria</taxon>
    </lineage>
</organism>
<dbReference type="GO" id="GO:0032040">
    <property type="term" value="C:small-subunit processome"/>
    <property type="evidence" value="ECO:0007669"/>
    <property type="project" value="TreeGrafter"/>
</dbReference>
<evidence type="ECO:0000256" key="2">
    <source>
        <dbReference type="ARBA" id="ARBA00022552"/>
    </source>
</evidence>
<protein>
    <submittedName>
        <fullName evidence="8">WD40 repeat-like protein</fullName>
    </submittedName>
</protein>
<dbReference type="AlphaFoldDB" id="A0A9W7SND9"/>
<reference evidence="8 9" key="1">
    <citation type="journal article" date="2018" name="IMA Fungus">
        <title>IMA Genome-F 10: Nine draft genome sequences of Claviceps purpurea s.lat., including C. arundinis, C. humidiphila, and C. cf. spartinae, pseudomolecules for the pitch canker pathogen Fusarium circinatum, draft genome of Davidsoniella eucalypti, Grosmannia galeiformis, Quambalaria eucalypti, and Teratosphaeria destructans.</title>
        <authorList>
            <person name="Wingfield B.D."/>
            <person name="Liu M."/>
            <person name="Nguyen H.D."/>
            <person name="Lane F.A."/>
            <person name="Morgan S.W."/>
            <person name="De Vos L."/>
            <person name="Wilken P.M."/>
            <person name="Duong T.A."/>
            <person name="Aylward J."/>
            <person name="Coetzee M.P."/>
            <person name="Dadej K."/>
            <person name="De Beer Z.W."/>
            <person name="Findlay W."/>
            <person name="Havenga M."/>
            <person name="Kolarik M."/>
            <person name="Menzies J.G."/>
            <person name="Naidoo K."/>
            <person name="Pochopski O."/>
            <person name="Shoukouhi P."/>
            <person name="Santana Q.C."/>
            <person name="Seifert K.A."/>
            <person name="Soal N."/>
            <person name="Steenkamp E.T."/>
            <person name="Tatham C.T."/>
            <person name="van der Nest M.A."/>
            <person name="Wingfield M.J."/>
        </authorList>
    </citation>
    <scope>NUCLEOTIDE SEQUENCE [LARGE SCALE GENOMIC DNA]</scope>
    <source>
        <strain evidence="8">CMW44962</strain>
    </source>
</reference>
<keyword evidence="5" id="KW-0539">Nucleus</keyword>
<gene>
    <name evidence="8" type="ORF">Tdes44962_MAKER00593</name>
</gene>
<evidence type="ECO:0000313" key="8">
    <source>
        <dbReference type="EMBL" id="KAH9825663.1"/>
    </source>
</evidence>
<dbReference type="OrthoDB" id="1935146at2759"/>
<comment type="subcellular location">
    <subcellularLocation>
        <location evidence="1">Nucleus</location>
        <location evidence="1">Nucleolus</location>
    </subcellularLocation>
</comment>
<dbReference type="Proteomes" id="UP001138500">
    <property type="component" value="Unassembled WGS sequence"/>
</dbReference>
<proteinExistence type="inferred from homology"/>
<accession>A0A9W7SND9</accession>
<evidence type="ECO:0000256" key="4">
    <source>
        <dbReference type="ARBA" id="ARBA00022737"/>
    </source>
</evidence>
<dbReference type="GO" id="GO:0006364">
    <property type="term" value="P:rRNA processing"/>
    <property type="evidence" value="ECO:0007669"/>
    <property type="project" value="UniProtKB-KW"/>
</dbReference>
<evidence type="ECO:0000313" key="9">
    <source>
        <dbReference type="Proteomes" id="UP001138500"/>
    </source>
</evidence>
<dbReference type="EMBL" id="RIBY02002089">
    <property type="protein sequence ID" value="KAH9825663.1"/>
    <property type="molecule type" value="Genomic_DNA"/>
</dbReference>
<keyword evidence="4" id="KW-0677">Repeat</keyword>
<feature type="region of interest" description="Disordered" evidence="7">
    <location>
        <begin position="1"/>
        <end position="30"/>
    </location>
</feature>
<comment type="similarity">
    <text evidence="6">Belongs to the WD repeat UTP18 family.</text>
</comment>
<dbReference type="SUPFAM" id="SSF50978">
    <property type="entry name" value="WD40 repeat-like"/>
    <property type="match status" value="1"/>
</dbReference>
<feature type="compositionally biased region" description="Acidic residues" evidence="7">
    <location>
        <begin position="196"/>
        <end position="213"/>
    </location>
</feature>
<dbReference type="FunFam" id="2.130.10.10:FF:000549">
    <property type="entry name" value="Small nucleolar ribonucleoprotein complex subunit"/>
    <property type="match status" value="1"/>
</dbReference>
<evidence type="ECO:0000256" key="3">
    <source>
        <dbReference type="ARBA" id="ARBA00022574"/>
    </source>
</evidence>
<dbReference type="PANTHER" id="PTHR18359">
    <property type="entry name" value="WD-REPEAT PROTEIN-RELATED"/>
    <property type="match status" value="1"/>
</dbReference>
<feature type="compositionally biased region" description="Basic and acidic residues" evidence="7">
    <location>
        <begin position="1"/>
        <end position="10"/>
    </location>
</feature>
<dbReference type="InterPro" id="IPR001680">
    <property type="entry name" value="WD40_rpt"/>
</dbReference>
<feature type="region of interest" description="Disordered" evidence="7">
    <location>
        <begin position="101"/>
        <end position="132"/>
    </location>
</feature>
<sequence>MAKSKERQKEIAQQPTPPMHDESDEESDILDVVMEGELEKDETETELERLVFGDSVGFREGLRAVEKEDAGDVDEDGDTGLEGLDDAALFFTDTGADEAAYQAPTNIDAGDGDDTLRSRHPAAWEDSDDERTMVSLASAPRLRKLRVTEAEDVVNGKEYAKRLRRQFELLNPRPEWAQHALQQPVRKKRRLSDDVASGDDEEADEMDLDDDDVPSAAPLSKLLQNAESLVRTSGPGAGKKRKLRPEVIDIQRTKDIAGVQPSAITSLSFHPTLPLMLSSGPSSTLYLHQLAPSPPAPSPNPLLTSMHIRGVALTTTAFHPSDSRIFLSARRRYFHVWNLQTGRVEKVARIYGQQHEQKTMERFKLSPDGQYMALLGSAKKGGGVVNILSAATLQWATQVRIESRGGIADFAWWRDSKGLTIAGKSGEVTEWSMLSQEIVARWQDEGAVGTTTIALGGHHEFVKSSIGTDRWVVTGSSSGFVNIYDRRSWLADAGASKNPAQLVPPAPTPTRTLDHLTTPTSHIAFSPDGQCLAIASKWKRDALKLVHLPSCTVFKNWPTSSTPLGRITGVGFCDGGIVAVGAKEASQDVHSLLAVANEQGKIRLWEIR</sequence>
<name>A0A9W7SND9_9PEZI</name>
<evidence type="ECO:0000256" key="5">
    <source>
        <dbReference type="ARBA" id="ARBA00023242"/>
    </source>
</evidence>
<dbReference type="PANTHER" id="PTHR18359:SF0">
    <property type="entry name" value="U3 SMALL NUCLEOLAR RNA-ASSOCIATED PROTEIN 18 HOMOLOG"/>
    <property type="match status" value="1"/>
</dbReference>
<dbReference type="SMART" id="SM00320">
    <property type="entry name" value="WD40"/>
    <property type="match status" value="5"/>
</dbReference>
<dbReference type="InterPro" id="IPR036322">
    <property type="entry name" value="WD40_repeat_dom_sf"/>
</dbReference>
<evidence type="ECO:0000256" key="1">
    <source>
        <dbReference type="ARBA" id="ARBA00004604"/>
    </source>
</evidence>
<keyword evidence="9" id="KW-1185">Reference proteome</keyword>
<keyword evidence="2" id="KW-0698">rRNA processing</keyword>
<dbReference type="InterPro" id="IPR045161">
    <property type="entry name" value="Utp18"/>
</dbReference>
<reference evidence="8 9" key="2">
    <citation type="journal article" date="2021" name="Curr. Genet.">
        <title>Genetic response to nitrogen starvation in the aggressive Eucalyptus foliar pathogen Teratosphaeria destructans.</title>
        <authorList>
            <person name="Havenga M."/>
            <person name="Wingfield B.D."/>
            <person name="Wingfield M.J."/>
            <person name="Dreyer L.L."/>
            <person name="Roets F."/>
            <person name="Aylward J."/>
        </authorList>
    </citation>
    <scope>NUCLEOTIDE SEQUENCE [LARGE SCALE GENOMIC DNA]</scope>
    <source>
        <strain evidence="8">CMW44962</strain>
    </source>
</reference>
<dbReference type="Gene3D" id="2.130.10.10">
    <property type="entry name" value="YVTN repeat-like/Quinoprotein amine dehydrogenase"/>
    <property type="match status" value="1"/>
</dbReference>